<dbReference type="Pfam" id="PF01548">
    <property type="entry name" value="DEDD_Tnp_IS110"/>
    <property type="match status" value="1"/>
</dbReference>
<gene>
    <name evidence="2" type="ORF">GCM10009416_47400</name>
</gene>
<organism evidence="2 3">
    <name type="scientific">Craurococcus roseus</name>
    <dbReference type="NCBI Taxonomy" id="77585"/>
    <lineage>
        <taxon>Bacteria</taxon>
        <taxon>Pseudomonadati</taxon>
        <taxon>Pseudomonadota</taxon>
        <taxon>Alphaproteobacteria</taxon>
        <taxon>Acetobacterales</taxon>
        <taxon>Acetobacteraceae</taxon>
        <taxon>Craurococcus</taxon>
    </lineage>
</organism>
<keyword evidence="3" id="KW-1185">Reference proteome</keyword>
<evidence type="ECO:0000313" key="3">
    <source>
        <dbReference type="Proteomes" id="UP001501588"/>
    </source>
</evidence>
<protein>
    <recommendedName>
        <fullName evidence="1">Transposase IS110-like N-terminal domain-containing protein</fullName>
    </recommendedName>
</protein>
<dbReference type="EMBL" id="BAAAFZ010000094">
    <property type="protein sequence ID" value="GAA0604308.1"/>
    <property type="molecule type" value="Genomic_DNA"/>
</dbReference>
<feature type="domain" description="Transposase IS110-like N-terminal" evidence="1">
    <location>
        <begin position="6"/>
        <end position="162"/>
    </location>
</feature>
<name>A0ABP3RC35_9PROT</name>
<dbReference type="PANTHER" id="PTHR33055:SF17">
    <property type="entry name" value="THIRD ORF IN TRANSPOSON ISC1491"/>
    <property type="match status" value="1"/>
</dbReference>
<evidence type="ECO:0000259" key="1">
    <source>
        <dbReference type="Pfam" id="PF01548"/>
    </source>
</evidence>
<reference evidence="3" key="1">
    <citation type="journal article" date="2019" name="Int. J. Syst. Evol. Microbiol.">
        <title>The Global Catalogue of Microorganisms (GCM) 10K type strain sequencing project: providing services to taxonomists for standard genome sequencing and annotation.</title>
        <authorList>
            <consortium name="The Broad Institute Genomics Platform"/>
            <consortium name="The Broad Institute Genome Sequencing Center for Infectious Disease"/>
            <person name="Wu L."/>
            <person name="Ma J."/>
        </authorList>
    </citation>
    <scope>NUCLEOTIDE SEQUENCE [LARGE SCALE GENOMIC DNA]</scope>
    <source>
        <strain evidence="3">JCM 9933</strain>
    </source>
</reference>
<dbReference type="InterPro" id="IPR002525">
    <property type="entry name" value="Transp_IS110-like_N"/>
</dbReference>
<comment type="caution">
    <text evidence="2">The sequence shown here is derived from an EMBL/GenBank/DDBJ whole genome shotgun (WGS) entry which is preliminary data.</text>
</comment>
<dbReference type="RefSeq" id="WP_343897916.1">
    <property type="nucleotide sequence ID" value="NZ_BAAAFZ010000094.1"/>
</dbReference>
<dbReference type="Proteomes" id="UP001501588">
    <property type="component" value="Unassembled WGS sequence"/>
</dbReference>
<proteinExistence type="predicted"/>
<dbReference type="PANTHER" id="PTHR33055">
    <property type="entry name" value="TRANSPOSASE FOR INSERTION SEQUENCE ELEMENT IS1111A"/>
    <property type="match status" value="1"/>
</dbReference>
<dbReference type="InterPro" id="IPR047650">
    <property type="entry name" value="Transpos_IS110"/>
</dbReference>
<accession>A0ABP3RC35</accession>
<sequence>MGQRTVGIDLAIRGDHVARILDDGRPSGKPIRFRLTSDSLDRLVAALHARLAPGGTVTAAMEPTGMAWFPVAHRLEQAGIRTIRVKGQRVRALRRYLSEHAKTDAADAYVLGAIPLFGGAPADPVYVPGAERRALQRLTRRRERLEDEVAAIKRRLLDLVRWACPAVEAVLPDFRTSLSLAVLHDLLGPARIAGMRRAALLRFVAANASGNHPQ</sequence>
<evidence type="ECO:0000313" key="2">
    <source>
        <dbReference type="EMBL" id="GAA0604308.1"/>
    </source>
</evidence>